<dbReference type="InterPro" id="IPR004838">
    <property type="entry name" value="NHTrfase_class1_PyrdxlP-BS"/>
</dbReference>
<dbReference type="FunFam" id="3.40.640.10:FF:000066">
    <property type="entry name" value="Aspartate aminotransferase"/>
    <property type="match status" value="1"/>
</dbReference>
<dbReference type="PRINTS" id="PR00799">
    <property type="entry name" value="TRANSAMINASE"/>
</dbReference>
<dbReference type="CDD" id="cd00609">
    <property type="entry name" value="AAT_like"/>
    <property type="match status" value="1"/>
</dbReference>
<reference evidence="9" key="1">
    <citation type="submission" date="2015-07" db="EMBL/GenBank/DDBJ databases">
        <title>MeaNS - Measles Nucleotide Surveillance Program.</title>
        <authorList>
            <person name="Tran T."/>
            <person name="Druce J."/>
        </authorList>
    </citation>
    <scope>NUCLEOTIDE SEQUENCE</scope>
    <source>
        <strain evidence="9">UCB-OBI-ISO-001</strain>
        <tissue evidence="9">Gonad</tissue>
    </source>
</reference>
<dbReference type="SUPFAM" id="SSF53383">
    <property type="entry name" value="PLP-dependent transferases"/>
    <property type="match status" value="1"/>
</dbReference>
<dbReference type="AlphaFoldDB" id="A0A0L8HEP1"/>
<comment type="similarity">
    <text evidence="2">Belongs to the class-I pyridoxal-phosphate-dependent aminotransferase family.</text>
</comment>
<protein>
    <recommendedName>
        <fullName evidence="7">Aspartate aminotransferase</fullName>
        <ecNumber evidence="7">2.6.1.1</ecNumber>
    </recommendedName>
</protein>
<dbReference type="OMA" id="GTWTHIT"/>
<dbReference type="Gene3D" id="3.40.640.10">
    <property type="entry name" value="Type I PLP-dependent aspartate aminotransferase-like (Major domain)"/>
    <property type="match status" value="1"/>
</dbReference>
<dbReference type="GO" id="GO:0004069">
    <property type="term" value="F:L-aspartate:2-oxoglutarate aminotransferase activity"/>
    <property type="evidence" value="ECO:0007669"/>
    <property type="project" value="UniProtKB-EC"/>
</dbReference>
<dbReference type="STRING" id="37653.A0A0L8HEP1"/>
<dbReference type="PANTHER" id="PTHR11879">
    <property type="entry name" value="ASPARTATE AMINOTRANSFERASE"/>
    <property type="match status" value="1"/>
</dbReference>
<organism evidence="9">
    <name type="scientific">Octopus bimaculoides</name>
    <name type="common">California two-spotted octopus</name>
    <dbReference type="NCBI Taxonomy" id="37653"/>
    <lineage>
        <taxon>Eukaryota</taxon>
        <taxon>Metazoa</taxon>
        <taxon>Spiralia</taxon>
        <taxon>Lophotrochozoa</taxon>
        <taxon>Mollusca</taxon>
        <taxon>Cephalopoda</taxon>
        <taxon>Coleoidea</taxon>
        <taxon>Octopodiformes</taxon>
        <taxon>Octopoda</taxon>
        <taxon>Incirrata</taxon>
        <taxon>Octopodidae</taxon>
        <taxon>Octopus</taxon>
    </lineage>
</organism>
<dbReference type="EMBL" id="KQ418368">
    <property type="protein sequence ID" value="KOF87589.1"/>
    <property type="molecule type" value="Genomic_DNA"/>
</dbReference>
<dbReference type="InterPro" id="IPR004839">
    <property type="entry name" value="Aminotransferase_I/II_large"/>
</dbReference>
<dbReference type="FunFam" id="3.90.1150.10:FF:000001">
    <property type="entry name" value="Aspartate aminotransferase"/>
    <property type="match status" value="1"/>
</dbReference>
<dbReference type="EC" id="2.6.1.1" evidence="7"/>
<proteinExistence type="inferred from homology"/>
<evidence type="ECO:0000256" key="7">
    <source>
        <dbReference type="RuleBase" id="RU000480"/>
    </source>
</evidence>
<dbReference type="GO" id="GO:0030170">
    <property type="term" value="F:pyridoxal phosphate binding"/>
    <property type="evidence" value="ECO:0007669"/>
    <property type="project" value="InterPro"/>
</dbReference>
<dbReference type="GO" id="GO:0006532">
    <property type="term" value="P:aspartate biosynthetic process"/>
    <property type="evidence" value="ECO:0007669"/>
    <property type="project" value="TreeGrafter"/>
</dbReference>
<evidence type="ECO:0000256" key="4">
    <source>
        <dbReference type="ARBA" id="ARBA00022576"/>
    </source>
</evidence>
<keyword evidence="5 7" id="KW-0808">Transferase</keyword>
<evidence type="ECO:0000256" key="6">
    <source>
        <dbReference type="ARBA" id="ARBA00022898"/>
    </source>
</evidence>
<dbReference type="PROSITE" id="PS00105">
    <property type="entry name" value="AA_TRANSFER_CLASS_1"/>
    <property type="match status" value="1"/>
</dbReference>
<evidence type="ECO:0000256" key="5">
    <source>
        <dbReference type="ARBA" id="ARBA00022679"/>
    </source>
</evidence>
<gene>
    <name evidence="9" type="ORF">OCBIM_22016575mg</name>
</gene>
<dbReference type="OrthoDB" id="6752799at2759"/>
<dbReference type="InterPro" id="IPR015424">
    <property type="entry name" value="PyrdxlP-dep_Trfase"/>
</dbReference>
<feature type="domain" description="Aminotransferase class I/classII large" evidence="8">
    <location>
        <begin position="30"/>
        <end position="398"/>
    </location>
</feature>
<evidence type="ECO:0000259" key="8">
    <source>
        <dbReference type="Pfam" id="PF00155"/>
    </source>
</evidence>
<evidence type="ECO:0000313" key="9">
    <source>
        <dbReference type="EMBL" id="KOF87589.1"/>
    </source>
</evidence>
<keyword evidence="6" id="KW-0663">Pyridoxal phosphate</keyword>
<dbReference type="GO" id="GO:0005829">
    <property type="term" value="C:cytosol"/>
    <property type="evidence" value="ECO:0007669"/>
    <property type="project" value="TreeGrafter"/>
</dbReference>
<keyword evidence="4 7" id="KW-0032">Aminotransferase</keyword>
<dbReference type="NCBIfam" id="NF006719">
    <property type="entry name" value="PRK09257.1"/>
    <property type="match status" value="1"/>
</dbReference>
<dbReference type="Pfam" id="PF00155">
    <property type="entry name" value="Aminotran_1_2"/>
    <property type="match status" value="1"/>
</dbReference>
<dbReference type="KEGG" id="obi:106871193"/>
<comment type="subunit">
    <text evidence="3 7">Homodimer.</text>
</comment>
<dbReference type="PANTHER" id="PTHR11879:SF55">
    <property type="entry name" value="GLUTAMATE OXALOACETATE TRANSAMINASE 1, ISOFORM B"/>
    <property type="match status" value="1"/>
</dbReference>
<comment type="catalytic activity">
    <reaction evidence="7">
        <text>L-aspartate + 2-oxoglutarate = oxaloacetate + L-glutamate</text>
        <dbReference type="Rhea" id="RHEA:21824"/>
        <dbReference type="ChEBI" id="CHEBI:16452"/>
        <dbReference type="ChEBI" id="CHEBI:16810"/>
        <dbReference type="ChEBI" id="CHEBI:29985"/>
        <dbReference type="ChEBI" id="CHEBI:29991"/>
        <dbReference type="EC" id="2.6.1.1"/>
    </reaction>
</comment>
<comment type="cofactor">
    <cofactor evidence="1">
        <name>pyridoxal 5'-phosphate</name>
        <dbReference type="ChEBI" id="CHEBI:597326"/>
    </cofactor>
</comment>
<dbReference type="Gene3D" id="3.90.1150.10">
    <property type="entry name" value="Aspartate Aminotransferase, domain 1"/>
    <property type="match status" value="1"/>
</dbReference>
<dbReference type="InterPro" id="IPR015422">
    <property type="entry name" value="PyrdxlP-dep_Trfase_small"/>
</dbReference>
<accession>A0A0L8HEP1</accession>
<evidence type="ECO:0000256" key="1">
    <source>
        <dbReference type="ARBA" id="ARBA00001933"/>
    </source>
</evidence>
<dbReference type="InterPro" id="IPR015421">
    <property type="entry name" value="PyrdxlP-dep_Trfase_major"/>
</dbReference>
<sequence>MSSKYADVPIADPVEVFAVSAAYRADPDPNKVNLSVGAYRTNEGKPWVLPVVHKVELQIASDPTLNHEYLPILGFPDFRSAAIQLLLGEGNPAIVENRVVGVQSLGGTGAIRLSADFYRTINKADTVYVSTPTWGNHKGVYMAAGFTNIKEYRYWDAQSRSLDINGMVEDLSAAKENSVVILHAVAHNPTGVDPTHDQWKQIADVCEERKVLVLMDIAYQGFATGDLVADAWAPRYFASRGFEFLTAQSFSKNFGLYNERIGNLVLVCNTTNAMERCSSQLEIIVRRIWSNPPNHGARVVATVLNNPSYYSEWKESVKVMANRIKEMRQQLYEKLKSLETPGTWEHIITQIGMFSFTGLNPTQVDKMVKKFHIYLIKQGRINMCGLNSSNLAYVASAIYDVVVN</sequence>
<dbReference type="InterPro" id="IPR000796">
    <property type="entry name" value="Asp_trans"/>
</dbReference>
<comment type="miscellaneous">
    <text evidence="7">In eukaryotes there are cytoplasmic, mitochondrial and chloroplastic isozymes.</text>
</comment>
<name>A0A0L8HEP1_OCTBM</name>
<evidence type="ECO:0000256" key="2">
    <source>
        <dbReference type="ARBA" id="ARBA00007441"/>
    </source>
</evidence>
<evidence type="ECO:0000256" key="3">
    <source>
        <dbReference type="ARBA" id="ARBA00011738"/>
    </source>
</evidence>